<feature type="region of interest" description="Disordered" evidence="1">
    <location>
        <begin position="36"/>
        <end position="57"/>
    </location>
</feature>
<sequence length="57" mass="5972">MADNIIIKMKTSKAVGAMLGAAFDDALGWPNERVGKSKATNLTASRPMGTRGHSLAL</sequence>
<organism evidence="2 3">
    <name type="scientific">Desulfosarcina ovata subsp. sediminis</name>
    <dbReference type="NCBI Taxonomy" id="885957"/>
    <lineage>
        <taxon>Bacteria</taxon>
        <taxon>Pseudomonadati</taxon>
        <taxon>Thermodesulfobacteriota</taxon>
        <taxon>Desulfobacteria</taxon>
        <taxon>Desulfobacterales</taxon>
        <taxon>Desulfosarcinaceae</taxon>
        <taxon>Desulfosarcina</taxon>
    </lineage>
</organism>
<dbReference type="KEGG" id="dov:DSCO28_24090"/>
<reference evidence="2 3" key="1">
    <citation type="submission" date="2019-11" db="EMBL/GenBank/DDBJ databases">
        <title>Comparative genomics of hydrocarbon-degrading Desulfosarcina strains.</title>
        <authorList>
            <person name="Watanabe M."/>
            <person name="Kojima H."/>
            <person name="Fukui M."/>
        </authorList>
    </citation>
    <scope>NUCLEOTIDE SEQUENCE [LARGE SCALE GENOMIC DNA]</scope>
    <source>
        <strain evidence="2 3">28bB2T</strain>
    </source>
</reference>
<evidence type="ECO:0000313" key="2">
    <source>
        <dbReference type="EMBL" id="BBO81843.1"/>
    </source>
</evidence>
<evidence type="ECO:0000313" key="3">
    <source>
        <dbReference type="Proteomes" id="UP000425960"/>
    </source>
</evidence>
<dbReference type="EMBL" id="AP021876">
    <property type="protein sequence ID" value="BBO81843.1"/>
    <property type="molecule type" value="Genomic_DNA"/>
</dbReference>
<proteinExistence type="predicted"/>
<accession>A0A5K7ZRJ5</accession>
<protein>
    <submittedName>
        <fullName evidence="2">Uncharacterized protein</fullName>
    </submittedName>
</protein>
<evidence type="ECO:0000256" key="1">
    <source>
        <dbReference type="SAM" id="MobiDB-lite"/>
    </source>
</evidence>
<name>A0A5K7ZRJ5_9BACT</name>
<dbReference type="AlphaFoldDB" id="A0A5K7ZRJ5"/>
<dbReference type="Proteomes" id="UP000425960">
    <property type="component" value="Chromosome"/>
</dbReference>
<gene>
    <name evidence="2" type="ORF">DSCO28_24090</name>
</gene>